<comment type="caution">
    <text evidence="1">The sequence shown here is derived from an EMBL/GenBank/DDBJ whole genome shotgun (WGS) entry which is preliminary data.</text>
</comment>
<dbReference type="Proteomes" id="UP000635071">
    <property type="component" value="Unassembled WGS sequence"/>
</dbReference>
<evidence type="ECO:0000313" key="2">
    <source>
        <dbReference type="Proteomes" id="UP000635071"/>
    </source>
</evidence>
<proteinExistence type="predicted"/>
<accession>A0A916ZQU6</accession>
<gene>
    <name evidence="1" type="ORF">GCM10011529_14830</name>
</gene>
<sequence>MARGTADVPTIEPVVVVDWLDGLFGQLPPVHWRLAVNAPDENVTPAVEMEPVIAVPEVTVRPPPLAATVPVTWATADTAVFTWTVAPVRIPVAVSNLPTATSDVVTLPLAVAVALPPDTVAARMVDSAAEGLLVTEICSGVTAVALEANAAPARRTGRRRQRCFKMELPFVATEIGHGIAPARIMPFTGILR</sequence>
<evidence type="ECO:0000313" key="1">
    <source>
        <dbReference type="EMBL" id="GGE09550.1"/>
    </source>
</evidence>
<dbReference type="AlphaFoldDB" id="A0A916ZQU6"/>
<name>A0A916ZQU6_9SPHN</name>
<protein>
    <submittedName>
        <fullName evidence="1">Uncharacterized protein</fullName>
    </submittedName>
</protein>
<organism evidence="1 2">
    <name type="scientific">Sandarakinorhabdus glacialis</name>
    <dbReference type="NCBI Taxonomy" id="1614636"/>
    <lineage>
        <taxon>Bacteria</taxon>
        <taxon>Pseudomonadati</taxon>
        <taxon>Pseudomonadota</taxon>
        <taxon>Alphaproteobacteria</taxon>
        <taxon>Sphingomonadales</taxon>
        <taxon>Sphingosinicellaceae</taxon>
        <taxon>Sandarakinorhabdus</taxon>
    </lineage>
</organism>
<reference evidence="1" key="1">
    <citation type="journal article" date="2014" name="Int. J. Syst. Evol. Microbiol.">
        <title>Complete genome sequence of Corynebacterium casei LMG S-19264T (=DSM 44701T), isolated from a smear-ripened cheese.</title>
        <authorList>
            <consortium name="US DOE Joint Genome Institute (JGI-PGF)"/>
            <person name="Walter F."/>
            <person name="Albersmeier A."/>
            <person name="Kalinowski J."/>
            <person name="Ruckert C."/>
        </authorList>
    </citation>
    <scope>NUCLEOTIDE SEQUENCE</scope>
    <source>
        <strain evidence="1">CGMCC 1.15519</strain>
    </source>
</reference>
<reference evidence="1" key="2">
    <citation type="submission" date="2020-09" db="EMBL/GenBank/DDBJ databases">
        <authorList>
            <person name="Sun Q."/>
            <person name="Zhou Y."/>
        </authorList>
    </citation>
    <scope>NUCLEOTIDE SEQUENCE</scope>
    <source>
        <strain evidence="1">CGMCC 1.15519</strain>
    </source>
</reference>
<dbReference type="EMBL" id="BMJM01000004">
    <property type="protein sequence ID" value="GGE09550.1"/>
    <property type="molecule type" value="Genomic_DNA"/>
</dbReference>
<keyword evidence="2" id="KW-1185">Reference proteome</keyword>